<dbReference type="AlphaFoldDB" id="A0A437ALI1"/>
<gene>
    <name evidence="1" type="ORF">TUBRATIS_14500</name>
</gene>
<dbReference type="EMBL" id="RCSS01000325">
    <property type="protein sequence ID" value="RVD92060.1"/>
    <property type="molecule type" value="Genomic_DNA"/>
</dbReference>
<reference evidence="1 2" key="1">
    <citation type="submission" date="2018-10" db="EMBL/GenBank/DDBJ databases">
        <title>Draft genome sequence of the microsporidian Tubulinosema ratisbonensis.</title>
        <authorList>
            <person name="Polonais V."/>
            <person name="Peyretaillade E."/>
            <person name="Niehus S."/>
            <person name="Wawrzyniak I."/>
            <person name="Franchet A."/>
            <person name="Gaspin C."/>
            <person name="Reichstadt M."/>
            <person name="Belser C."/>
            <person name="Labadie K."/>
            <person name="Delbac F."/>
            <person name="Ferrandon D."/>
        </authorList>
    </citation>
    <scope>NUCLEOTIDE SEQUENCE [LARGE SCALE GENOMIC DNA]</scope>
    <source>
        <strain evidence="1 2">Franzen</strain>
    </source>
</reference>
<proteinExistence type="predicted"/>
<keyword evidence="2" id="KW-1185">Reference proteome</keyword>
<dbReference type="VEuPathDB" id="MicrosporidiaDB:TUBRATIS_14500"/>
<dbReference type="Proteomes" id="UP000282876">
    <property type="component" value="Unassembled WGS sequence"/>
</dbReference>
<dbReference type="OrthoDB" id="2200427at2759"/>
<organism evidence="1 2">
    <name type="scientific">Tubulinosema ratisbonensis</name>
    <dbReference type="NCBI Taxonomy" id="291195"/>
    <lineage>
        <taxon>Eukaryota</taxon>
        <taxon>Fungi</taxon>
        <taxon>Fungi incertae sedis</taxon>
        <taxon>Microsporidia</taxon>
        <taxon>Tubulinosematoidea</taxon>
        <taxon>Tubulinosematidae</taxon>
        <taxon>Tubulinosema</taxon>
    </lineage>
</organism>
<accession>A0A437ALI1</accession>
<protein>
    <submittedName>
        <fullName evidence="1">Uncharacterized protein</fullName>
    </submittedName>
</protein>
<name>A0A437ALI1_9MICR</name>
<sequence length="66" mass="7733">MVVHLSKSSSDLRVFKCKNVKYKNKRSIKTDFKFEGVQVDMQYIIIIYSFVLNMNNFQSININGIP</sequence>
<evidence type="ECO:0000313" key="1">
    <source>
        <dbReference type="EMBL" id="RVD92060.1"/>
    </source>
</evidence>
<comment type="caution">
    <text evidence="1">The sequence shown here is derived from an EMBL/GenBank/DDBJ whole genome shotgun (WGS) entry which is preliminary data.</text>
</comment>
<evidence type="ECO:0000313" key="2">
    <source>
        <dbReference type="Proteomes" id="UP000282876"/>
    </source>
</evidence>
<feature type="non-terminal residue" evidence="1">
    <location>
        <position position="66"/>
    </location>
</feature>